<proteinExistence type="predicted"/>
<keyword evidence="2" id="KW-1185">Reference proteome</keyword>
<dbReference type="AlphaFoldDB" id="A0A3F3QDT7"/>
<organism evidence="1 2">
    <name type="scientific">Aspergillus welwitschiae</name>
    <dbReference type="NCBI Taxonomy" id="1341132"/>
    <lineage>
        <taxon>Eukaryota</taxon>
        <taxon>Fungi</taxon>
        <taxon>Dikarya</taxon>
        <taxon>Ascomycota</taxon>
        <taxon>Pezizomycotina</taxon>
        <taxon>Eurotiomycetes</taxon>
        <taxon>Eurotiomycetidae</taxon>
        <taxon>Eurotiales</taxon>
        <taxon>Aspergillaceae</taxon>
        <taxon>Aspergillus</taxon>
        <taxon>Aspergillus subgen. Circumdati</taxon>
    </lineage>
</organism>
<evidence type="ECO:0000313" key="2">
    <source>
        <dbReference type="Proteomes" id="UP000253729"/>
    </source>
</evidence>
<dbReference type="GeneID" id="38133196"/>
<reference evidence="1 2" key="1">
    <citation type="submission" date="2018-07" db="EMBL/GenBank/DDBJ databases">
        <title>The genomes of Aspergillus section Nigri reveals drivers in fungal speciation.</title>
        <authorList>
            <consortium name="DOE Joint Genome Institute"/>
            <person name="Vesth T.C."/>
            <person name="Nybo J."/>
            <person name="Theobald S."/>
            <person name="Brandl J."/>
            <person name="Frisvad J.C."/>
            <person name="Nielsen K.F."/>
            <person name="Lyhne E.K."/>
            <person name="Kogle M.E."/>
            <person name="Kuo A."/>
            <person name="Riley R."/>
            <person name="Clum A."/>
            <person name="Nolan M."/>
            <person name="Lipzen A."/>
            <person name="Salamov A."/>
            <person name="Henrissat B."/>
            <person name="Wiebenga A."/>
            <person name="De vries R.P."/>
            <person name="Grigoriev I.V."/>
            <person name="Mortensen U.H."/>
            <person name="Andersen M.R."/>
            <person name="Baker S.E."/>
        </authorList>
    </citation>
    <scope>NUCLEOTIDE SEQUENCE [LARGE SCALE GENOMIC DNA]</scope>
    <source>
        <strain evidence="1 2">CBS 139.54b</strain>
    </source>
</reference>
<dbReference type="EMBL" id="KZ852035">
    <property type="protein sequence ID" value="RDH37383.1"/>
    <property type="molecule type" value="Genomic_DNA"/>
</dbReference>
<gene>
    <name evidence="1" type="ORF">BDQ94DRAFT_136328</name>
</gene>
<dbReference type="Proteomes" id="UP000253729">
    <property type="component" value="Unassembled WGS sequence"/>
</dbReference>
<protein>
    <submittedName>
        <fullName evidence="1">Uncharacterized protein</fullName>
    </submittedName>
</protein>
<dbReference type="RefSeq" id="XP_026630405.1">
    <property type="nucleotide sequence ID" value="XM_026764840.1"/>
</dbReference>
<evidence type="ECO:0000313" key="1">
    <source>
        <dbReference type="EMBL" id="RDH37383.1"/>
    </source>
</evidence>
<name>A0A3F3QDT7_9EURO</name>
<sequence>MQSHPNGSYEIVVWGEEQQCQKNKKMKKITPKNHPNSQNIGRVPMYGIVKGIAFFYPFLSLSHLSLPENRETVLGREKVEIKKIHRKQYEKTINIRK</sequence>
<accession>A0A3F3QDT7</accession>